<proteinExistence type="predicted"/>
<feature type="compositionally biased region" description="Basic and acidic residues" evidence="1">
    <location>
        <begin position="197"/>
        <end position="206"/>
    </location>
</feature>
<protein>
    <submittedName>
        <fullName evidence="3">Conjugative transposon protein TraM</fullName>
    </submittedName>
</protein>
<gene>
    <name evidence="3" type="ORF">HX018_00025</name>
</gene>
<name>A0ABT7NHG5_9SPHI</name>
<comment type="caution">
    <text evidence="3">The sequence shown here is derived from an EMBL/GenBank/DDBJ whole genome shotgun (WGS) entry which is preliminary data.</text>
</comment>
<dbReference type="InterPro" id="IPR055407">
    <property type="entry name" value="TraM_C"/>
</dbReference>
<accession>A0ABT7NHG5</accession>
<dbReference type="Proteomes" id="UP001170954">
    <property type="component" value="Unassembled WGS sequence"/>
</dbReference>
<feature type="domain" description="Conjugative transposon TraM C-terminal" evidence="2">
    <location>
        <begin position="240"/>
        <end position="385"/>
    </location>
</feature>
<dbReference type="Pfam" id="PF12508">
    <property type="entry name" value="Transposon_TraM"/>
    <property type="match status" value="1"/>
</dbReference>
<evidence type="ECO:0000313" key="4">
    <source>
        <dbReference type="Proteomes" id="UP001170954"/>
    </source>
</evidence>
<keyword evidence="4" id="KW-1185">Reference proteome</keyword>
<evidence type="ECO:0000259" key="2">
    <source>
        <dbReference type="Pfam" id="PF12508"/>
    </source>
</evidence>
<sequence length="391" mass="43544">MCSPFLVVIFWAMKTGTSAQQASTASHGGLMQLPSTDLNRDREMSKLDHYRKSEKDSAEQNNRWKPLMDNWTERIDSLYPVSEHANEMQEQGPDYEKQLYLKLAELDRSLHEVSDFDASSDGSSIAAQRIETPLEVDGPKSLARPARATPLYHSNSTLDTESDPEIQQLNTMLDKIIQIQGPKESPKESSSEIELMQQRHLEREASSRGTLIQERMQDSSLTSGFYSSVFSADMVAHNAVAAVIHENQVVGNGSVLKMRLLEDYHAGSVKVPKGTFVYGAVQLNGERMKIRVGNINVNGRIVNTKLEVHDIDGIQGIYVPEMLDREVIIRSADQSVQSIGLGQNISSALISEATTAGIQAAKALFSKRARRIRIELKSDYRLLLKDLSNAK</sequence>
<dbReference type="EMBL" id="JACAGK010000001">
    <property type="protein sequence ID" value="MDM1046642.1"/>
    <property type="molecule type" value="Genomic_DNA"/>
</dbReference>
<reference evidence="3" key="2">
    <citation type="journal article" date="2022" name="Sci. Total Environ.">
        <title>Prevalence, transmission, and molecular epidemiology of tet(X)-positive bacteria among humans, animals, and environmental niches in China: An epidemiological, and genomic-based study.</title>
        <authorList>
            <person name="Dong N."/>
            <person name="Zeng Y."/>
            <person name="Cai C."/>
            <person name="Sun C."/>
            <person name="Lu J."/>
            <person name="Liu C."/>
            <person name="Zhou H."/>
            <person name="Sun Q."/>
            <person name="Shu L."/>
            <person name="Wang H."/>
            <person name="Wang Y."/>
            <person name="Wang S."/>
            <person name="Wu C."/>
            <person name="Chan E.W."/>
            <person name="Chen G."/>
            <person name="Shen Z."/>
            <person name="Chen S."/>
            <person name="Zhang R."/>
        </authorList>
    </citation>
    <scope>NUCLEOTIDE SEQUENCE</scope>
    <source>
        <strain evidence="3">R1692</strain>
    </source>
</reference>
<reference evidence="3" key="1">
    <citation type="submission" date="2020-06" db="EMBL/GenBank/DDBJ databases">
        <authorList>
            <person name="Dong N."/>
        </authorList>
    </citation>
    <scope>NUCLEOTIDE SEQUENCE</scope>
    <source>
        <strain evidence="3">R1692</strain>
    </source>
</reference>
<organism evidence="3 4">
    <name type="scientific">Sphingobacterium hotanense</name>
    <dbReference type="NCBI Taxonomy" id="649196"/>
    <lineage>
        <taxon>Bacteria</taxon>
        <taxon>Pseudomonadati</taxon>
        <taxon>Bacteroidota</taxon>
        <taxon>Sphingobacteriia</taxon>
        <taxon>Sphingobacteriales</taxon>
        <taxon>Sphingobacteriaceae</taxon>
        <taxon>Sphingobacterium</taxon>
    </lineage>
</organism>
<feature type="region of interest" description="Disordered" evidence="1">
    <location>
        <begin position="181"/>
        <end position="210"/>
    </location>
</feature>
<evidence type="ECO:0000256" key="1">
    <source>
        <dbReference type="SAM" id="MobiDB-lite"/>
    </source>
</evidence>
<evidence type="ECO:0000313" key="3">
    <source>
        <dbReference type="EMBL" id="MDM1046642.1"/>
    </source>
</evidence>